<name>A0A4C1UCC6_EUMVA</name>
<accession>A0A4C1UCC6</accession>
<evidence type="ECO:0000259" key="2">
    <source>
        <dbReference type="Pfam" id="PF13843"/>
    </source>
</evidence>
<dbReference type="Pfam" id="PF13843">
    <property type="entry name" value="DDE_Tnp_1_7"/>
    <property type="match status" value="1"/>
</dbReference>
<dbReference type="Proteomes" id="UP000299102">
    <property type="component" value="Unassembled WGS sequence"/>
</dbReference>
<dbReference type="AlphaFoldDB" id="A0A4C1UCC6"/>
<dbReference type="InterPro" id="IPR029526">
    <property type="entry name" value="PGBD"/>
</dbReference>
<dbReference type="OrthoDB" id="75807at2759"/>
<dbReference type="EMBL" id="BGZK01000158">
    <property type="protein sequence ID" value="GBP24143.1"/>
    <property type="molecule type" value="Genomic_DNA"/>
</dbReference>
<reference evidence="3 4" key="1">
    <citation type="journal article" date="2019" name="Commun. Biol.">
        <title>The bagworm genome reveals a unique fibroin gene that provides high tensile strength.</title>
        <authorList>
            <person name="Kono N."/>
            <person name="Nakamura H."/>
            <person name="Ohtoshi R."/>
            <person name="Tomita M."/>
            <person name="Numata K."/>
            <person name="Arakawa K."/>
        </authorList>
    </citation>
    <scope>NUCLEOTIDE SEQUENCE [LARGE SCALE GENOMIC DNA]</scope>
</reference>
<protein>
    <recommendedName>
        <fullName evidence="2">PiggyBac transposable element-derived protein domain-containing protein</fullName>
    </recommendedName>
</protein>
<sequence length="179" mass="20581">MDVYLFDNLMSRVKRPIRSGVVRSSMKGEVKVTAHNRYIKAKAARSEIKSFEIYESHTGEEKKNNEENDDDCDERAEAGRGRTRSRGMAKVLVEKTIQLFSNLLQGLEHNGHYVTMDNFYNSPTLARYLKFRGFYYLGTVRLTRKNKPEDVKQMNKKCKKGTIIARHSGDAMVSFVEGC</sequence>
<dbReference type="PANTHER" id="PTHR46599">
    <property type="entry name" value="PIGGYBAC TRANSPOSABLE ELEMENT-DERIVED PROTEIN 4"/>
    <property type="match status" value="1"/>
</dbReference>
<gene>
    <name evidence="3" type="ORF">EVAR_10366_1</name>
</gene>
<evidence type="ECO:0000313" key="3">
    <source>
        <dbReference type="EMBL" id="GBP24143.1"/>
    </source>
</evidence>
<organism evidence="3 4">
    <name type="scientific">Eumeta variegata</name>
    <name type="common">Bagworm moth</name>
    <name type="synonym">Eumeta japonica</name>
    <dbReference type="NCBI Taxonomy" id="151549"/>
    <lineage>
        <taxon>Eukaryota</taxon>
        <taxon>Metazoa</taxon>
        <taxon>Ecdysozoa</taxon>
        <taxon>Arthropoda</taxon>
        <taxon>Hexapoda</taxon>
        <taxon>Insecta</taxon>
        <taxon>Pterygota</taxon>
        <taxon>Neoptera</taxon>
        <taxon>Endopterygota</taxon>
        <taxon>Lepidoptera</taxon>
        <taxon>Glossata</taxon>
        <taxon>Ditrysia</taxon>
        <taxon>Tineoidea</taxon>
        <taxon>Psychidae</taxon>
        <taxon>Oiketicinae</taxon>
        <taxon>Eumeta</taxon>
    </lineage>
</organism>
<feature type="region of interest" description="Disordered" evidence="1">
    <location>
        <begin position="58"/>
        <end position="85"/>
    </location>
</feature>
<evidence type="ECO:0000313" key="4">
    <source>
        <dbReference type="Proteomes" id="UP000299102"/>
    </source>
</evidence>
<feature type="domain" description="PiggyBac transposable element-derived protein" evidence="2">
    <location>
        <begin position="87"/>
        <end position="173"/>
    </location>
</feature>
<comment type="caution">
    <text evidence="3">The sequence shown here is derived from an EMBL/GenBank/DDBJ whole genome shotgun (WGS) entry which is preliminary data.</text>
</comment>
<proteinExistence type="predicted"/>
<keyword evidence="4" id="KW-1185">Reference proteome</keyword>
<dbReference type="PANTHER" id="PTHR46599:SF3">
    <property type="entry name" value="PIGGYBAC TRANSPOSABLE ELEMENT-DERIVED PROTEIN 4"/>
    <property type="match status" value="1"/>
</dbReference>
<evidence type="ECO:0000256" key="1">
    <source>
        <dbReference type="SAM" id="MobiDB-lite"/>
    </source>
</evidence>